<dbReference type="RefSeq" id="XP_064850011.1">
    <property type="nucleotide sequence ID" value="XM_064993939.1"/>
</dbReference>
<feature type="compositionally biased region" description="Basic and acidic residues" evidence="3">
    <location>
        <begin position="259"/>
        <end position="269"/>
    </location>
</feature>
<dbReference type="EMBL" id="BTFZ01000001">
    <property type="protein sequence ID" value="GMM33011.1"/>
    <property type="molecule type" value="Genomic_DNA"/>
</dbReference>
<feature type="region of interest" description="Disordered" evidence="3">
    <location>
        <begin position="36"/>
        <end position="62"/>
    </location>
</feature>
<proteinExistence type="predicted"/>
<evidence type="ECO:0000313" key="4">
    <source>
        <dbReference type="EMBL" id="GMM33011.1"/>
    </source>
</evidence>
<name>A0AAV5QEB9_9ASCO</name>
<evidence type="ECO:0000256" key="2">
    <source>
        <dbReference type="ARBA" id="ARBA00023128"/>
    </source>
</evidence>
<dbReference type="InterPro" id="IPR014804">
    <property type="entry name" value="Pet20-like"/>
</dbReference>
<evidence type="ECO:0000256" key="3">
    <source>
        <dbReference type="SAM" id="MobiDB-lite"/>
    </source>
</evidence>
<dbReference type="Proteomes" id="UP001360560">
    <property type="component" value="Unassembled WGS sequence"/>
</dbReference>
<accession>A0AAV5QEB9</accession>
<dbReference type="GeneID" id="90070990"/>
<gene>
    <name evidence="4" type="ORF">DASC09_003360</name>
</gene>
<feature type="region of interest" description="Disordered" evidence="3">
    <location>
        <begin position="245"/>
        <end position="276"/>
    </location>
</feature>
<feature type="compositionally biased region" description="Polar residues" evidence="3">
    <location>
        <begin position="114"/>
        <end position="132"/>
    </location>
</feature>
<dbReference type="GO" id="GO:0005739">
    <property type="term" value="C:mitochondrion"/>
    <property type="evidence" value="ECO:0007669"/>
    <property type="project" value="UniProtKB-SubCell"/>
</dbReference>
<reference evidence="4 5" key="1">
    <citation type="journal article" date="2023" name="Elife">
        <title>Identification of key yeast species and microbe-microbe interactions impacting larval growth of Drosophila in the wild.</title>
        <authorList>
            <person name="Mure A."/>
            <person name="Sugiura Y."/>
            <person name="Maeda R."/>
            <person name="Honda K."/>
            <person name="Sakurai N."/>
            <person name="Takahashi Y."/>
            <person name="Watada M."/>
            <person name="Katoh T."/>
            <person name="Gotoh A."/>
            <person name="Gotoh Y."/>
            <person name="Taniguchi I."/>
            <person name="Nakamura K."/>
            <person name="Hayashi T."/>
            <person name="Katayama T."/>
            <person name="Uemura T."/>
            <person name="Hattori Y."/>
        </authorList>
    </citation>
    <scope>NUCLEOTIDE SEQUENCE [LARGE SCALE GENOMIC DNA]</scope>
    <source>
        <strain evidence="4 5">SC-9</strain>
    </source>
</reference>
<feature type="region of interest" description="Disordered" evidence="3">
    <location>
        <begin position="107"/>
        <end position="132"/>
    </location>
</feature>
<dbReference type="Pfam" id="PF08692">
    <property type="entry name" value="Pet20"/>
    <property type="match status" value="1"/>
</dbReference>
<evidence type="ECO:0000256" key="1">
    <source>
        <dbReference type="ARBA" id="ARBA00004173"/>
    </source>
</evidence>
<dbReference type="AlphaFoldDB" id="A0AAV5QEB9"/>
<keyword evidence="5" id="KW-1185">Reference proteome</keyword>
<comment type="caution">
    <text evidence="4">The sequence shown here is derived from an EMBL/GenBank/DDBJ whole genome shotgun (WGS) entry which is preliminary data.</text>
</comment>
<organism evidence="4 5">
    <name type="scientific">Saccharomycopsis crataegensis</name>
    <dbReference type="NCBI Taxonomy" id="43959"/>
    <lineage>
        <taxon>Eukaryota</taxon>
        <taxon>Fungi</taxon>
        <taxon>Dikarya</taxon>
        <taxon>Ascomycota</taxon>
        <taxon>Saccharomycotina</taxon>
        <taxon>Saccharomycetes</taxon>
        <taxon>Saccharomycopsidaceae</taxon>
        <taxon>Saccharomycopsis</taxon>
    </lineage>
</organism>
<comment type="subcellular location">
    <subcellularLocation>
        <location evidence="1">Mitochondrion</location>
    </subcellularLocation>
</comment>
<evidence type="ECO:0000313" key="5">
    <source>
        <dbReference type="Proteomes" id="UP001360560"/>
    </source>
</evidence>
<keyword evidence="2" id="KW-0496">Mitochondrion</keyword>
<protein>
    <submittedName>
        <fullName evidence="4">Sue1 protein</fullName>
    </submittedName>
</protein>
<feature type="compositionally biased region" description="Basic and acidic residues" evidence="3">
    <location>
        <begin position="36"/>
        <end position="59"/>
    </location>
</feature>
<sequence>MMMRCGGNNRIFNTRIIITTRKFSSVNNKLYSRKIKLGEPDPKDNESKSKSSSKDEGIKKAAVATKTTAVATKTTVKTSPKKSKLDLSSEKKFSQFIREFNRSSPDSRVFSVESGKTSNNNGQMSYQDSLPRVPSTSHLDLRKFKNDIFFSGYRPLLLPIKNEFRPLRFDKSGKGMSSSASDALSNGNSLVGGNSTSEVSFSTSSSSSSFIVPNMWNNSAVGTEHFKEMDNIPYKVLMTLKPFQAPPHPAPIGKSKKVAAKENSRKRDSAEEEQLLKKNPINNWKEYFSKRGFKD</sequence>